<dbReference type="AlphaFoldDB" id="A0A7Y2H342"/>
<keyword evidence="1" id="KW-0812">Transmembrane</keyword>
<feature type="transmembrane region" description="Helical" evidence="1">
    <location>
        <begin position="117"/>
        <end position="140"/>
    </location>
</feature>
<accession>A0A7Y2H342</accession>
<organism evidence="2 3">
    <name type="scientific">Eiseniibacteriota bacterium</name>
    <dbReference type="NCBI Taxonomy" id="2212470"/>
    <lineage>
        <taxon>Bacteria</taxon>
        <taxon>Candidatus Eiseniibacteriota</taxon>
    </lineage>
</organism>
<protein>
    <recommendedName>
        <fullName evidence="4">PTS system mannose/fructose/sorbose family transporter subunit IID</fullName>
    </recommendedName>
</protein>
<feature type="transmembrane region" description="Helical" evidence="1">
    <location>
        <begin position="182"/>
        <end position="201"/>
    </location>
</feature>
<dbReference type="GO" id="GO:0016020">
    <property type="term" value="C:membrane"/>
    <property type="evidence" value="ECO:0007669"/>
    <property type="project" value="InterPro"/>
</dbReference>
<evidence type="ECO:0000313" key="2">
    <source>
        <dbReference type="EMBL" id="NNF07686.1"/>
    </source>
</evidence>
<evidence type="ECO:0008006" key="4">
    <source>
        <dbReference type="Google" id="ProtNLM"/>
    </source>
</evidence>
<keyword evidence="1" id="KW-0472">Membrane</keyword>
<dbReference type="GO" id="GO:0009401">
    <property type="term" value="P:phosphoenolpyruvate-dependent sugar phosphotransferase system"/>
    <property type="evidence" value="ECO:0007669"/>
    <property type="project" value="InterPro"/>
</dbReference>
<comment type="caution">
    <text evidence="2">The sequence shown here is derived from an EMBL/GenBank/DDBJ whole genome shotgun (WGS) entry which is preliminary data.</text>
</comment>
<feature type="transmembrane region" description="Helical" evidence="1">
    <location>
        <begin position="236"/>
        <end position="253"/>
    </location>
</feature>
<dbReference type="EMBL" id="JABDJR010000523">
    <property type="protein sequence ID" value="NNF07686.1"/>
    <property type="molecule type" value="Genomic_DNA"/>
</dbReference>
<feature type="transmembrane region" description="Helical" evidence="1">
    <location>
        <begin position="213"/>
        <end position="231"/>
    </location>
</feature>
<gene>
    <name evidence="2" type="ORF">HKN21_13065</name>
</gene>
<sequence>MTLKTRLQLIGSLLGLQGAFSNQFRQGVGALLVLKSVQDEEVSEPEFIDQNLEFFNSHPAMAGPILGAVAGLQAEAKSSNLEKGRLLERAQKLKTALAAPFAAVGDALLWRDLRGGLGLLAVATCLLLQSLWALLAYFLVYNLIHLGLRLCGFFWGFGNPKAATRLLQAPGIQRLVRFSRQFGWIGVAAMSMTLLSSPTVLSTPGFSSTGFSSTGPGMIPVVLAFGIGFFWGHKGWIPFVLVISLGWVFTLLAG</sequence>
<dbReference type="PROSITE" id="PS51108">
    <property type="entry name" value="PTS_EIID"/>
    <property type="match status" value="1"/>
</dbReference>
<reference evidence="2 3" key="1">
    <citation type="submission" date="2020-03" db="EMBL/GenBank/DDBJ databases">
        <title>Metabolic flexibility allows generalist bacteria to become dominant in a frequently disturbed ecosystem.</title>
        <authorList>
            <person name="Chen Y.-J."/>
            <person name="Leung P.M."/>
            <person name="Bay S.K."/>
            <person name="Hugenholtz P."/>
            <person name="Kessler A.J."/>
            <person name="Shelley G."/>
            <person name="Waite D.W."/>
            <person name="Cook P.L."/>
            <person name="Greening C."/>
        </authorList>
    </citation>
    <scope>NUCLEOTIDE SEQUENCE [LARGE SCALE GENOMIC DNA]</scope>
    <source>
        <strain evidence="2">SS_bin_28</strain>
    </source>
</reference>
<name>A0A7Y2H342_UNCEI</name>
<keyword evidence="1" id="KW-1133">Transmembrane helix</keyword>
<evidence type="ECO:0000313" key="3">
    <source>
        <dbReference type="Proteomes" id="UP000547674"/>
    </source>
</evidence>
<proteinExistence type="predicted"/>
<dbReference type="InterPro" id="IPR004704">
    <property type="entry name" value="PTS_IID_man"/>
</dbReference>
<evidence type="ECO:0000256" key="1">
    <source>
        <dbReference type="SAM" id="Phobius"/>
    </source>
</evidence>
<dbReference type="Pfam" id="PF03613">
    <property type="entry name" value="EIID-AGA"/>
    <property type="match status" value="1"/>
</dbReference>
<dbReference type="Proteomes" id="UP000547674">
    <property type="component" value="Unassembled WGS sequence"/>
</dbReference>